<protein>
    <recommendedName>
        <fullName evidence="5">ABC transporter domain-containing protein</fullName>
    </recommendedName>
</protein>
<keyword evidence="3" id="KW-0934">Plastid</keyword>
<name>A0A0D2R9Q6_GOSRA</name>
<evidence type="ECO:0000256" key="1">
    <source>
        <dbReference type="ARBA" id="ARBA00004474"/>
    </source>
</evidence>
<dbReference type="Gene3D" id="3.40.50.300">
    <property type="entry name" value="P-loop containing nucleotide triphosphate hydrolases"/>
    <property type="match status" value="1"/>
</dbReference>
<feature type="non-terminal residue" evidence="6">
    <location>
        <position position="1"/>
    </location>
</feature>
<dbReference type="AlphaFoldDB" id="A0A0D2R9Q6"/>
<gene>
    <name evidence="6" type="ORF">B456_010G181700</name>
</gene>
<dbReference type="SUPFAM" id="SSF52540">
    <property type="entry name" value="P-loop containing nucleoside triphosphate hydrolases"/>
    <property type="match status" value="1"/>
</dbReference>
<feature type="domain" description="ABC transporter" evidence="5">
    <location>
        <begin position="161"/>
        <end position="433"/>
    </location>
</feature>
<evidence type="ECO:0000256" key="3">
    <source>
        <dbReference type="ARBA" id="ARBA00022640"/>
    </source>
</evidence>
<dbReference type="GO" id="GO:0016887">
    <property type="term" value="F:ATP hydrolysis activity"/>
    <property type="evidence" value="ECO:0007669"/>
    <property type="project" value="InterPro"/>
</dbReference>
<keyword evidence="7" id="KW-1185">Reference proteome</keyword>
<evidence type="ECO:0000256" key="2">
    <source>
        <dbReference type="ARBA" id="ARBA00005845"/>
    </source>
</evidence>
<dbReference type="InterPro" id="IPR039633">
    <property type="entry name" value="PAP"/>
</dbReference>
<dbReference type="InterPro" id="IPR027417">
    <property type="entry name" value="P-loop_NTPase"/>
</dbReference>
<dbReference type="Proteomes" id="UP000032304">
    <property type="component" value="Chromosome 10"/>
</dbReference>
<accession>A0A0D2R9Q6</accession>
<comment type="subcellular location">
    <subcellularLocation>
        <location evidence="1">Plastid</location>
    </subcellularLocation>
</comment>
<dbReference type="PANTHER" id="PTHR31906">
    <property type="entry name" value="PLASTID-LIPID-ASSOCIATED PROTEIN 4, CHLOROPLASTIC-RELATED"/>
    <property type="match status" value="1"/>
</dbReference>
<dbReference type="PROSITE" id="PS50893">
    <property type="entry name" value="ABC_TRANSPORTER_2"/>
    <property type="match status" value="1"/>
</dbReference>
<organism evidence="6 7">
    <name type="scientific">Gossypium raimondii</name>
    <name type="common">Peruvian cotton</name>
    <name type="synonym">Gossypium klotzschianum subsp. raimondii</name>
    <dbReference type="NCBI Taxonomy" id="29730"/>
    <lineage>
        <taxon>Eukaryota</taxon>
        <taxon>Viridiplantae</taxon>
        <taxon>Streptophyta</taxon>
        <taxon>Embryophyta</taxon>
        <taxon>Tracheophyta</taxon>
        <taxon>Spermatophyta</taxon>
        <taxon>Magnoliopsida</taxon>
        <taxon>eudicotyledons</taxon>
        <taxon>Gunneridae</taxon>
        <taxon>Pentapetalae</taxon>
        <taxon>rosids</taxon>
        <taxon>malvids</taxon>
        <taxon>Malvales</taxon>
        <taxon>Malvaceae</taxon>
        <taxon>Malvoideae</taxon>
        <taxon>Gossypium</taxon>
    </lineage>
</organism>
<dbReference type="Pfam" id="PF04755">
    <property type="entry name" value="PAP_fibrillin"/>
    <property type="match status" value="1"/>
</dbReference>
<proteinExistence type="inferred from homology"/>
<dbReference type="GO" id="GO:0005524">
    <property type="term" value="F:ATP binding"/>
    <property type="evidence" value="ECO:0007669"/>
    <property type="project" value="InterPro"/>
</dbReference>
<reference evidence="6 7" key="1">
    <citation type="journal article" date="2012" name="Nature">
        <title>Repeated polyploidization of Gossypium genomes and the evolution of spinnable cotton fibres.</title>
        <authorList>
            <person name="Paterson A.H."/>
            <person name="Wendel J.F."/>
            <person name="Gundlach H."/>
            <person name="Guo H."/>
            <person name="Jenkins J."/>
            <person name="Jin D."/>
            <person name="Llewellyn D."/>
            <person name="Showmaker K.C."/>
            <person name="Shu S."/>
            <person name="Udall J."/>
            <person name="Yoo M.J."/>
            <person name="Byers R."/>
            <person name="Chen W."/>
            <person name="Doron-Faigenboim A."/>
            <person name="Duke M.V."/>
            <person name="Gong L."/>
            <person name="Grimwood J."/>
            <person name="Grover C."/>
            <person name="Grupp K."/>
            <person name="Hu G."/>
            <person name="Lee T.H."/>
            <person name="Li J."/>
            <person name="Lin L."/>
            <person name="Liu T."/>
            <person name="Marler B.S."/>
            <person name="Page J.T."/>
            <person name="Roberts A.W."/>
            <person name="Romanel E."/>
            <person name="Sanders W.S."/>
            <person name="Szadkowski E."/>
            <person name="Tan X."/>
            <person name="Tang H."/>
            <person name="Xu C."/>
            <person name="Wang J."/>
            <person name="Wang Z."/>
            <person name="Zhang D."/>
            <person name="Zhang L."/>
            <person name="Ashrafi H."/>
            <person name="Bedon F."/>
            <person name="Bowers J.E."/>
            <person name="Brubaker C.L."/>
            <person name="Chee P.W."/>
            <person name="Das S."/>
            <person name="Gingle A.R."/>
            <person name="Haigler C.H."/>
            <person name="Harker D."/>
            <person name="Hoffmann L.V."/>
            <person name="Hovav R."/>
            <person name="Jones D.C."/>
            <person name="Lemke C."/>
            <person name="Mansoor S."/>
            <person name="ur Rahman M."/>
            <person name="Rainville L.N."/>
            <person name="Rambani A."/>
            <person name="Reddy U.K."/>
            <person name="Rong J.K."/>
            <person name="Saranga Y."/>
            <person name="Scheffler B.E."/>
            <person name="Scheffler J.A."/>
            <person name="Stelly D.M."/>
            <person name="Triplett B.A."/>
            <person name="Van Deynze A."/>
            <person name="Vaslin M.F."/>
            <person name="Waghmare V.N."/>
            <person name="Walford S.A."/>
            <person name="Wright R.J."/>
            <person name="Zaki E.A."/>
            <person name="Zhang T."/>
            <person name="Dennis E.S."/>
            <person name="Mayer K.F."/>
            <person name="Peterson D.G."/>
            <person name="Rokhsar D.S."/>
            <person name="Wang X."/>
            <person name="Schmutz J."/>
        </authorList>
    </citation>
    <scope>NUCLEOTIDE SEQUENCE [LARGE SCALE GENOMIC DNA]</scope>
</reference>
<dbReference type="Pfam" id="PF00005">
    <property type="entry name" value="ABC_tran"/>
    <property type="match status" value="1"/>
</dbReference>
<dbReference type="eggNOG" id="KOG0927">
    <property type="taxonomic scope" value="Eukaryota"/>
</dbReference>
<evidence type="ECO:0000256" key="4">
    <source>
        <dbReference type="ARBA" id="ARBA00022946"/>
    </source>
</evidence>
<sequence length="604" mass="67689">RLEISLFHLYIIRLPRSSHLISTGGLRVSLLLYWLRNSPIAFLHTSVLCPFFLSFPYFPSLSHRPNMVLSTKLHRFDLRSTFFTSPCPSFTPNSSSLVSPKTFKFRPTKITAQVSTLSVETSVKDPESDIESLFSSNTEEIDRKRFNKQSNAGASGISSGVKLENISKSYKGVTVSKDVSWEVKKGEKIGLVGVNAAGKTTRLRIITGQEEPDSGNVIKAKSNMKNAFLNQEFEVSMSRTVREEFLSAFKEEMEISDWLERVQKAIEGATEDLELMGMLLDEFDLLQRRAQAVNLDEVDAKVRKLMPELGFSPEDSDSSGLHFLSTTRRKQNLFAPPISNKLIHPPLLHAPPLLPSISRINGKMKACCRAISTTYPMAITSRFNPCFITKVAEPNADLIGDEDDVLQDPNTLSHLKTELLQQLKGINRGIFGVPSSKKSDVEALVKLLESHNPTPDPILNLEKVGGCWKLLYSTITILGSKRTKLGLRDFITLGEFFQIIDIEKSKAVNVIKFNARGLKLLNGKLTIEASFKIASKSRVDVSYDNSTVTPDQLLNVFSKNYDVLLAIFNPDGWLEITYVDDTMRIGRDDKENIFILERSEEDTV</sequence>
<keyword evidence="4" id="KW-0809">Transit peptide</keyword>
<dbReference type="EMBL" id="CM001749">
    <property type="protein sequence ID" value="KJB67237.1"/>
    <property type="molecule type" value="Genomic_DNA"/>
</dbReference>
<evidence type="ECO:0000313" key="6">
    <source>
        <dbReference type="EMBL" id="KJB67237.1"/>
    </source>
</evidence>
<dbReference type="InterPro" id="IPR003439">
    <property type="entry name" value="ABC_transporter-like_ATP-bd"/>
</dbReference>
<evidence type="ECO:0000313" key="7">
    <source>
        <dbReference type="Proteomes" id="UP000032304"/>
    </source>
</evidence>
<dbReference type="OMA" id="MMDNELG"/>
<dbReference type="GO" id="GO:0009536">
    <property type="term" value="C:plastid"/>
    <property type="evidence" value="ECO:0007669"/>
    <property type="project" value="UniProtKB-SubCell"/>
</dbReference>
<evidence type="ECO:0000259" key="5">
    <source>
        <dbReference type="PROSITE" id="PS50893"/>
    </source>
</evidence>
<dbReference type="InterPro" id="IPR006843">
    <property type="entry name" value="PAP/fibrillin_dom"/>
</dbReference>
<dbReference type="Gramene" id="KJB67237">
    <property type="protein sequence ID" value="KJB67237"/>
    <property type="gene ID" value="B456_010G181700"/>
</dbReference>
<comment type="similarity">
    <text evidence="2">Belongs to the PAP/fibrillin family.</text>
</comment>